<comment type="caution">
    <text evidence="3">The sequence shown here is derived from an EMBL/GenBank/DDBJ whole genome shotgun (WGS) entry which is preliminary data.</text>
</comment>
<proteinExistence type="predicted"/>
<organism evidence="3 4">
    <name type="scientific">Metabacillus halosaccharovorans</name>
    <dbReference type="NCBI Taxonomy" id="930124"/>
    <lineage>
        <taxon>Bacteria</taxon>
        <taxon>Bacillati</taxon>
        <taxon>Bacillota</taxon>
        <taxon>Bacilli</taxon>
        <taxon>Bacillales</taxon>
        <taxon>Bacillaceae</taxon>
        <taxon>Metabacillus</taxon>
    </lineage>
</organism>
<gene>
    <name evidence="3" type="ORF">OIH86_14320</name>
</gene>
<evidence type="ECO:0000256" key="1">
    <source>
        <dbReference type="SAM" id="Phobius"/>
    </source>
</evidence>
<name>A0ABT3DIC8_9BACI</name>
<feature type="transmembrane region" description="Helical" evidence="1">
    <location>
        <begin position="58"/>
        <end position="78"/>
    </location>
</feature>
<accession>A0ABT3DIC8</accession>
<dbReference type="Pfam" id="PF11575">
    <property type="entry name" value="FhuF_C"/>
    <property type="match status" value="1"/>
</dbReference>
<evidence type="ECO:0000313" key="3">
    <source>
        <dbReference type="EMBL" id="MCV9886810.1"/>
    </source>
</evidence>
<evidence type="ECO:0000313" key="4">
    <source>
        <dbReference type="Proteomes" id="UP001526147"/>
    </source>
</evidence>
<dbReference type="RefSeq" id="WP_264143345.1">
    <property type="nucleotide sequence ID" value="NZ_JAOYEY010000043.1"/>
</dbReference>
<reference evidence="3 4" key="1">
    <citation type="submission" date="2022-10" db="EMBL/GenBank/DDBJ databases">
        <title>Draft genome assembly of moderately radiation resistant bacterium Metabacillus halosaccharovorans.</title>
        <authorList>
            <person name="Pal S."/>
            <person name="Gopinathan A."/>
        </authorList>
    </citation>
    <scope>NUCLEOTIDE SEQUENCE [LARGE SCALE GENOMIC DNA]</scope>
    <source>
        <strain evidence="3 4">VITHBRA001</strain>
    </source>
</reference>
<sequence>MAELTKVEEKILEKYRLSLKETSPQVMVRGSDLLNEDRLIRLFNDNLQIKYNTDKQQVLGSMLVKSYAFLAALVLYSMSVFNKGINSSIDNLFLYTEEDDPFWLPSFHFANSEVTTPASNRNEWRDEVLEVLFKQNIALMITTISKVSRVAKVILWENVALYIFWMYESTLEDKDLSEETKARIRDDFSYVVMEASPHLFGVKAKNPLAPFFHEKQNDIRKRSTCCLFYLTSKNNDRCNTCPIECISPN</sequence>
<dbReference type="InterPro" id="IPR024726">
    <property type="entry name" value="FhuF_C"/>
</dbReference>
<dbReference type="EMBL" id="JAOYEY010000043">
    <property type="protein sequence ID" value="MCV9886810.1"/>
    <property type="molecule type" value="Genomic_DNA"/>
</dbReference>
<keyword evidence="4" id="KW-1185">Reference proteome</keyword>
<keyword evidence="1" id="KW-0472">Membrane</keyword>
<keyword evidence="1" id="KW-0812">Transmembrane</keyword>
<keyword evidence="1" id="KW-1133">Transmembrane helix</keyword>
<evidence type="ECO:0000259" key="2">
    <source>
        <dbReference type="Pfam" id="PF11575"/>
    </source>
</evidence>
<feature type="domain" description="Ferric siderophore reductase C-terminal" evidence="2">
    <location>
        <begin position="222"/>
        <end position="242"/>
    </location>
</feature>
<dbReference type="Proteomes" id="UP001526147">
    <property type="component" value="Unassembled WGS sequence"/>
</dbReference>
<protein>
    <submittedName>
        <fullName evidence="3">(2Fe-2S)-binding protein</fullName>
    </submittedName>
</protein>